<dbReference type="RefSeq" id="WP_160737168.1">
    <property type="nucleotide sequence ID" value="NZ_WTYT01000006.1"/>
</dbReference>
<dbReference type="AlphaFoldDB" id="A0A6I4T8V6"/>
<organism evidence="1 2">
    <name type="scientific">Altericroceibacterium endophyticum</name>
    <dbReference type="NCBI Taxonomy" id="1808508"/>
    <lineage>
        <taxon>Bacteria</taxon>
        <taxon>Pseudomonadati</taxon>
        <taxon>Pseudomonadota</taxon>
        <taxon>Alphaproteobacteria</taxon>
        <taxon>Sphingomonadales</taxon>
        <taxon>Erythrobacteraceae</taxon>
        <taxon>Altericroceibacterium</taxon>
    </lineage>
</organism>
<evidence type="ECO:0000313" key="1">
    <source>
        <dbReference type="EMBL" id="MXO66712.1"/>
    </source>
</evidence>
<reference evidence="1 2" key="1">
    <citation type="submission" date="2019-12" db="EMBL/GenBank/DDBJ databases">
        <title>Genomic-based taxomic classification of the family Erythrobacteraceae.</title>
        <authorList>
            <person name="Xu L."/>
        </authorList>
    </citation>
    <scope>NUCLEOTIDE SEQUENCE [LARGE SCALE GENOMIC DNA]</scope>
    <source>
        <strain evidence="1 2">LMG 29518</strain>
    </source>
</reference>
<dbReference type="Proteomes" id="UP000438476">
    <property type="component" value="Unassembled WGS sequence"/>
</dbReference>
<dbReference type="EMBL" id="WTYT01000006">
    <property type="protein sequence ID" value="MXO66712.1"/>
    <property type="molecule type" value="Genomic_DNA"/>
</dbReference>
<proteinExistence type="predicted"/>
<evidence type="ECO:0008006" key="3">
    <source>
        <dbReference type="Google" id="ProtNLM"/>
    </source>
</evidence>
<accession>A0A6I4T8V6</accession>
<keyword evidence="2" id="KW-1185">Reference proteome</keyword>
<protein>
    <recommendedName>
        <fullName evidence="3">Peptidase C39-like domain-containing protein</fullName>
    </recommendedName>
</protein>
<evidence type="ECO:0000313" key="2">
    <source>
        <dbReference type="Proteomes" id="UP000438476"/>
    </source>
</evidence>
<dbReference type="OrthoDB" id="8419641at2"/>
<name>A0A6I4T8V6_9SPHN</name>
<comment type="caution">
    <text evidence="1">The sequence shown here is derived from an EMBL/GenBank/DDBJ whole genome shotgun (WGS) entry which is preliminary data.</text>
</comment>
<sequence length="179" mass="20642">MAMPISNSLPMARQIEPYRQGQLSSLCGLYALINAARLICHEQASDQTLWSDIYAHAIDRIGSKRHLRHALLHGLPYESWKMLQHPICDELSRRLGQPLRMRVLVRRKWRTRINSADRIRAAIDTERAVLCALCGTHEHYTVITGYTPTRWYLHDSAGLRWIRQSVTPEARATGYPMAR</sequence>
<gene>
    <name evidence="1" type="ORF">GRI91_13175</name>
</gene>